<dbReference type="PANTHER" id="PTHR44591:SF3">
    <property type="entry name" value="RESPONSE REGULATORY DOMAIN-CONTAINING PROTEIN"/>
    <property type="match status" value="1"/>
</dbReference>
<accession>A0A8H2PMP9</accession>
<dbReference type="SUPFAM" id="SSF52172">
    <property type="entry name" value="CheY-like"/>
    <property type="match status" value="1"/>
</dbReference>
<dbReference type="Proteomes" id="UP000307702">
    <property type="component" value="Unassembled WGS sequence"/>
</dbReference>
<organism evidence="5 6">
    <name type="scientific">Colwellia ponticola</name>
    <dbReference type="NCBI Taxonomy" id="2304625"/>
    <lineage>
        <taxon>Bacteria</taxon>
        <taxon>Pseudomonadati</taxon>
        <taxon>Pseudomonadota</taxon>
        <taxon>Gammaproteobacteria</taxon>
        <taxon>Alteromonadales</taxon>
        <taxon>Colwelliaceae</taxon>
        <taxon>Colwellia</taxon>
    </lineage>
</organism>
<dbReference type="GO" id="GO:0000160">
    <property type="term" value="P:phosphorelay signal transduction system"/>
    <property type="evidence" value="ECO:0007669"/>
    <property type="project" value="InterPro"/>
</dbReference>
<dbReference type="SMART" id="SM00448">
    <property type="entry name" value="REC"/>
    <property type="match status" value="1"/>
</dbReference>
<dbReference type="InterPro" id="IPR000551">
    <property type="entry name" value="MerR-type_HTH_dom"/>
</dbReference>
<dbReference type="NCBIfam" id="TIGR01764">
    <property type="entry name" value="excise"/>
    <property type="match status" value="1"/>
</dbReference>
<dbReference type="GO" id="GO:0006355">
    <property type="term" value="P:regulation of DNA-templated transcription"/>
    <property type="evidence" value="ECO:0007669"/>
    <property type="project" value="InterPro"/>
</dbReference>
<evidence type="ECO:0000313" key="5">
    <source>
        <dbReference type="EMBL" id="TMM45393.1"/>
    </source>
</evidence>
<evidence type="ECO:0000256" key="1">
    <source>
        <dbReference type="ARBA" id="ARBA00022553"/>
    </source>
</evidence>
<dbReference type="Gene3D" id="3.40.50.2300">
    <property type="match status" value="1"/>
</dbReference>
<proteinExistence type="predicted"/>
<sequence>MKISEKSLLTPAEAAKLLHVAPTTIRHWAQIGRLPFVTTPGGHRRFDKNDILSLMSLPEADIKESFAILIIEDDKEFADMLAQFLAALFPRARMKIAYNPFDAGDLLNTFKPDLVMLDLMMVGINGFSICHRIKSTPTTAHITVIAMTGALTGDNASRIVELGAETCFAKPLNFELLAETITQFITQKNTPVGVTL</sequence>
<feature type="domain" description="Response regulatory" evidence="3">
    <location>
        <begin position="67"/>
        <end position="185"/>
    </location>
</feature>
<keyword evidence="6" id="KW-1185">Reference proteome</keyword>
<dbReference type="SUPFAM" id="SSF46955">
    <property type="entry name" value="Putative DNA-binding domain"/>
    <property type="match status" value="1"/>
</dbReference>
<dbReference type="SMART" id="SM00422">
    <property type="entry name" value="HTH_MERR"/>
    <property type="match status" value="1"/>
</dbReference>
<dbReference type="InterPro" id="IPR010093">
    <property type="entry name" value="SinI_DNA-bd"/>
</dbReference>
<dbReference type="PROSITE" id="PS50110">
    <property type="entry name" value="RESPONSE_REGULATORY"/>
    <property type="match status" value="1"/>
</dbReference>
<dbReference type="EMBL" id="SZVP01000006">
    <property type="protein sequence ID" value="TMM45393.1"/>
    <property type="molecule type" value="Genomic_DNA"/>
</dbReference>
<dbReference type="Gene3D" id="1.10.1660.10">
    <property type="match status" value="1"/>
</dbReference>
<protein>
    <submittedName>
        <fullName evidence="5">Response regulator</fullName>
    </submittedName>
</protein>
<name>A0A8H2PMP9_9GAMM</name>
<dbReference type="AlphaFoldDB" id="A0A8H2PMP9"/>
<dbReference type="InterPro" id="IPR041657">
    <property type="entry name" value="HTH_17"/>
</dbReference>
<reference evidence="5 6" key="1">
    <citation type="submission" date="2019-05" db="EMBL/GenBank/DDBJ databases">
        <title>Colwellia ponticola sp. nov., isolated from seawater.</title>
        <authorList>
            <person name="Yoon J.-H."/>
        </authorList>
    </citation>
    <scope>NUCLEOTIDE SEQUENCE [LARGE SCALE GENOMIC DNA]</scope>
    <source>
        <strain evidence="5 6">OISW-25</strain>
    </source>
</reference>
<keyword evidence="1 2" id="KW-0597">Phosphoprotein</keyword>
<dbReference type="Pfam" id="PF00072">
    <property type="entry name" value="Response_reg"/>
    <property type="match status" value="1"/>
</dbReference>
<dbReference type="Pfam" id="PF12728">
    <property type="entry name" value="HTH_17"/>
    <property type="match status" value="1"/>
</dbReference>
<evidence type="ECO:0000259" key="4">
    <source>
        <dbReference type="PROSITE" id="PS50937"/>
    </source>
</evidence>
<dbReference type="PANTHER" id="PTHR44591">
    <property type="entry name" value="STRESS RESPONSE REGULATOR PROTEIN 1"/>
    <property type="match status" value="1"/>
</dbReference>
<dbReference type="InterPro" id="IPR001789">
    <property type="entry name" value="Sig_transdc_resp-reg_receiver"/>
</dbReference>
<comment type="caution">
    <text evidence="5">The sequence shown here is derived from an EMBL/GenBank/DDBJ whole genome shotgun (WGS) entry which is preliminary data.</text>
</comment>
<dbReference type="CDD" id="cd04762">
    <property type="entry name" value="HTH_MerR-trunc"/>
    <property type="match status" value="1"/>
</dbReference>
<dbReference type="InterPro" id="IPR011006">
    <property type="entry name" value="CheY-like_superfamily"/>
</dbReference>
<feature type="modified residue" description="4-aspartylphosphate" evidence="2">
    <location>
        <position position="118"/>
    </location>
</feature>
<dbReference type="RefSeq" id="WP_138622335.1">
    <property type="nucleotide sequence ID" value="NZ_SZVP01000006.1"/>
</dbReference>
<dbReference type="PROSITE" id="PS50937">
    <property type="entry name" value="HTH_MERR_2"/>
    <property type="match status" value="1"/>
</dbReference>
<dbReference type="InterPro" id="IPR009061">
    <property type="entry name" value="DNA-bd_dom_put_sf"/>
</dbReference>
<dbReference type="OrthoDB" id="5703386at2"/>
<evidence type="ECO:0000256" key="2">
    <source>
        <dbReference type="PROSITE-ProRule" id="PRU00169"/>
    </source>
</evidence>
<dbReference type="InterPro" id="IPR050595">
    <property type="entry name" value="Bact_response_regulator"/>
</dbReference>
<evidence type="ECO:0000313" key="6">
    <source>
        <dbReference type="Proteomes" id="UP000307702"/>
    </source>
</evidence>
<evidence type="ECO:0000259" key="3">
    <source>
        <dbReference type="PROSITE" id="PS50110"/>
    </source>
</evidence>
<dbReference type="GO" id="GO:0003677">
    <property type="term" value="F:DNA binding"/>
    <property type="evidence" value="ECO:0007669"/>
    <property type="project" value="InterPro"/>
</dbReference>
<gene>
    <name evidence="5" type="ORF">FCS21_08345</name>
</gene>
<dbReference type="CDD" id="cd00156">
    <property type="entry name" value="REC"/>
    <property type="match status" value="1"/>
</dbReference>
<feature type="domain" description="HTH merR-type" evidence="4">
    <location>
        <begin position="8"/>
        <end position="51"/>
    </location>
</feature>